<dbReference type="GO" id="GO:0005829">
    <property type="term" value="C:cytosol"/>
    <property type="evidence" value="ECO:0007669"/>
    <property type="project" value="TreeGrafter"/>
</dbReference>
<feature type="region of interest" description="Disordered" evidence="1">
    <location>
        <begin position="1"/>
        <end position="21"/>
    </location>
</feature>
<feature type="region of interest" description="Disordered" evidence="1">
    <location>
        <begin position="315"/>
        <end position="345"/>
    </location>
</feature>
<dbReference type="GO" id="GO:0034965">
    <property type="term" value="P:intronic box C/D snoRNA processing"/>
    <property type="evidence" value="ECO:0007669"/>
    <property type="project" value="TreeGrafter"/>
</dbReference>
<dbReference type="GO" id="GO:0006364">
    <property type="term" value="P:rRNA processing"/>
    <property type="evidence" value="ECO:0007669"/>
    <property type="project" value="InterPro"/>
</dbReference>
<dbReference type="Proteomes" id="UP000813824">
    <property type="component" value="Unassembled WGS sequence"/>
</dbReference>
<evidence type="ECO:0000256" key="1">
    <source>
        <dbReference type="SAM" id="MobiDB-lite"/>
    </source>
</evidence>
<feature type="compositionally biased region" description="Basic residues" evidence="1">
    <location>
        <begin position="70"/>
        <end position="83"/>
    </location>
</feature>
<organism evidence="2 3">
    <name type="scientific">Cristinia sonorae</name>
    <dbReference type="NCBI Taxonomy" id="1940300"/>
    <lineage>
        <taxon>Eukaryota</taxon>
        <taxon>Fungi</taxon>
        <taxon>Dikarya</taxon>
        <taxon>Basidiomycota</taxon>
        <taxon>Agaricomycotina</taxon>
        <taxon>Agaricomycetes</taxon>
        <taxon>Agaricomycetidae</taxon>
        <taxon>Agaricales</taxon>
        <taxon>Pleurotineae</taxon>
        <taxon>Stephanosporaceae</taxon>
        <taxon>Cristinia</taxon>
    </lineage>
</organism>
<proteinExistence type="predicted"/>
<sequence length="345" mass="38136">MSEKMVRTHHHVSNRNKGKEVDDSRVVYKSALDNPFQISWPKVPMNVQTALLADVIALLDGMAEYHRLHRMEHRKSKKSRAKGNRGPSMADPSTAPEARHLESARADAPQADTDITETMEQDTEEKRSLNAPPVSQSLTVGINAVTQKLEALSNRHRNALMASEESILRPSSLSCPLIVFVCKEDIDPPILISHLPPLVAACNTIHPHSDPSLQVGPSLLVPLPRGSEATLALTLGLRRVSVLAIDSLLYFSSETNELLKSVPILTASWLAPHSTSLSKNLLQTHIKQIRTTAPKNMKTAKERRVQARLAAKERRKLPSLRRNPDAKQRETLLKNVSPLSAQVAT</sequence>
<dbReference type="Pfam" id="PF08228">
    <property type="entry name" value="RNase_P_pop3"/>
    <property type="match status" value="1"/>
</dbReference>
<dbReference type="PANTHER" id="PTHR28272">
    <property type="entry name" value="RIBONUCLEASES P/MRP PROTEIN SUBUNIT POP3"/>
    <property type="match status" value="1"/>
</dbReference>
<dbReference type="PANTHER" id="PTHR28272:SF1">
    <property type="entry name" value="RIBONUCLEASES P_MRP PROTEIN SUBUNIT POP3"/>
    <property type="match status" value="1"/>
</dbReference>
<dbReference type="OrthoDB" id="20109at2759"/>
<gene>
    <name evidence="2" type="ORF">BXZ70DRAFT_929054</name>
</gene>
<name>A0A8K0USS6_9AGAR</name>
<dbReference type="GO" id="GO:0005655">
    <property type="term" value="C:nucleolar ribonuclease P complex"/>
    <property type="evidence" value="ECO:0007669"/>
    <property type="project" value="TreeGrafter"/>
</dbReference>
<dbReference type="GO" id="GO:0000172">
    <property type="term" value="C:ribonuclease MRP complex"/>
    <property type="evidence" value="ECO:0007669"/>
    <property type="project" value="TreeGrafter"/>
</dbReference>
<feature type="compositionally biased region" description="Basic residues" evidence="1">
    <location>
        <begin position="7"/>
        <end position="16"/>
    </location>
</feature>
<feature type="compositionally biased region" description="Basic and acidic residues" evidence="1">
    <location>
        <begin position="322"/>
        <end position="332"/>
    </location>
</feature>
<dbReference type="GO" id="GO:0008033">
    <property type="term" value="P:tRNA processing"/>
    <property type="evidence" value="ECO:0007669"/>
    <property type="project" value="InterPro"/>
</dbReference>
<reference evidence="2" key="1">
    <citation type="journal article" date="2021" name="New Phytol.">
        <title>Evolutionary innovations through gain and loss of genes in the ectomycorrhizal Boletales.</title>
        <authorList>
            <person name="Wu G."/>
            <person name="Miyauchi S."/>
            <person name="Morin E."/>
            <person name="Kuo A."/>
            <person name="Drula E."/>
            <person name="Varga T."/>
            <person name="Kohler A."/>
            <person name="Feng B."/>
            <person name="Cao Y."/>
            <person name="Lipzen A."/>
            <person name="Daum C."/>
            <person name="Hundley H."/>
            <person name="Pangilinan J."/>
            <person name="Johnson J."/>
            <person name="Barry K."/>
            <person name="LaButti K."/>
            <person name="Ng V."/>
            <person name="Ahrendt S."/>
            <person name="Min B."/>
            <person name="Choi I.G."/>
            <person name="Park H."/>
            <person name="Plett J.M."/>
            <person name="Magnuson J."/>
            <person name="Spatafora J.W."/>
            <person name="Nagy L.G."/>
            <person name="Henrissat B."/>
            <person name="Grigoriev I.V."/>
            <person name="Yang Z.L."/>
            <person name="Xu J."/>
            <person name="Martin F.M."/>
        </authorList>
    </citation>
    <scope>NUCLEOTIDE SEQUENCE</scope>
    <source>
        <strain evidence="2">KKN 215</strain>
    </source>
</reference>
<comment type="caution">
    <text evidence="2">The sequence shown here is derived from an EMBL/GenBank/DDBJ whole genome shotgun (WGS) entry which is preliminary data.</text>
</comment>
<dbReference type="GO" id="GO:0000171">
    <property type="term" value="F:ribonuclease MRP activity"/>
    <property type="evidence" value="ECO:0007669"/>
    <property type="project" value="TreeGrafter"/>
</dbReference>
<feature type="region of interest" description="Disordered" evidence="1">
    <location>
        <begin position="70"/>
        <end position="113"/>
    </location>
</feature>
<evidence type="ECO:0000313" key="3">
    <source>
        <dbReference type="Proteomes" id="UP000813824"/>
    </source>
</evidence>
<accession>A0A8K0USS6</accession>
<protein>
    <submittedName>
        <fullName evidence="2">Uncharacterized protein</fullName>
    </submittedName>
</protein>
<dbReference type="AlphaFoldDB" id="A0A8K0USS6"/>
<dbReference type="EMBL" id="JAEVFJ010000009">
    <property type="protein sequence ID" value="KAH8102561.1"/>
    <property type="molecule type" value="Genomic_DNA"/>
</dbReference>
<evidence type="ECO:0000313" key="2">
    <source>
        <dbReference type="EMBL" id="KAH8102561.1"/>
    </source>
</evidence>
<dbReference type="GO" id="GO:0004526">
    <property type="term" value="F:ribonuclease P activity"/>
    <property type="evidence" value="ECO:0007669"/>
    <property type="project" value="TreeGrafter"/>
</dbReference>
<dbReference type="InterPro" id="IPR013241">
    <property type="entry name" value="RNase_P_Pop3"/>
</dbReference>
<keyword evidence="3" id="KW-1185">Reference proteome</keyword>